<dbReference type="Pfam" id="PF02254">
    <property type="entry name" value="TrkA_N"/>
    <property type="match status" value="1"/>
</dbReference>
<dbReference type="InterPro" id="IPR036291">
    <property type="entry name" value="NAD(P)-bd_dom_sf"/>
</dbReference>
<gene>
    <name evidence="5" type="ORF">ACFO9K_03895</name>
</gene>
<dbReference type="InterPro" id="IPR003156">
    <property type="entry name" value="DHHA1_dom"/>
</dbReference>
<dbReference type="Gene3D" id="3.40.50.720">
    <property type="entry name" value="NAD(P)-binding Rossmann-like Domain"/>
    <property type="match status" value="1"/>
</dbReference>
<dbReference type="Proteomes" id="UP001595945">
    <property type="component" value="Unassembled WGS sequence"/>
</dbReference>
<feature type="domain" description="RCK N-terminal" evidence="3">
    <location>
        <begin position="5"/>
        <end position="128"/>
    </location>
</feature>
<dbReference type="Pfam" id="PF02272">
    <property type="entry name" value="DHHA1"/>
    <property type="match status" value="1"/>
</dbReference>
<dbReference type="InterPro" id="IPR051319">
    <property type="entry name" value="Oligoribo/pAp-PDE_c-di-AMP_PDE"/>
</dbReference>
<dbReference type="RefSeq" id="WP_254267127.1">
    <property type="nucleotide sequence ID" value="NZ_CP100400.1"/>
</dbReference>
<feature type="region of interest" description="Disordered" evidence="1">
    <location>
        <begin position="480"/>
        <end position="505"/>
    </location>
</feature>
<evidence type="ECO:0000313" key="5">
    <source>
        <dbReference type="EMBL" id="MFC4823398.1"/>
    </source>
</evidence>
<dbReference type="EMBL" id="JBHSHT010000001">
    <property type="protein sequence ID" value="MFC4823398.1"/>
    <property type="molecule type" value="Genomic_DNA"/>
</dbReference>
<dbReference type="SUPFAM" id="SSF64182">
    <property type="entry name" value="DHH phosphoesterases"/>
    <property type="match status" value="1"/>
</dbReference>
<comment type="caution">
    <text evidence="5">The sequence shown here is derived from an EMBL/GenBank/DDBJ whole genome shotgun (WGS) entry which is preliminary data.</text>
</comment>
<evidence type="ECO:0000259" key="4">
    <source>
        <dbReference type="Pfam" id="PF02272"/>
    </source>
</evidence>
<evidence type="ECO:0000313" key="6">
    <source>
        <dbReference type="Proteomes" id="UP001595945"/>
    </source>
</evidence>
<dbReference type="Gene3D" id="3.90.1640.10">
    <property type="entry name" value="inorganic pyrophosphatase (n-terminal core)"/>
    <property type="match status" value="1"/>
</dbReference>
<dbReference type="PANTHER" id="PTHR47618">
    <property type="entry name" value="BIFUNCTIONAL OLIGORIBONUCLEASE AND PAP PHOSPHATASE NRNA"/>
    <property type="match status" value="1"/>
</dbReference>
<evidence type="ECO:0000259" key="3">
    <source>
        <dbReference type="Pfam" id="PF02254"/>
    </source>
</evidence>
<dbReference type="Pfam" id="PF01368">
    <property type="entry name" value="DHH"/>
    <property type="match status" value="1"/>
</dbReference>
<dbReference type="InterPro" id="IPR001667">
    <property type="entry name" value="DDH_dom"/>
</dbReference>
<protein>
    <submittedName>
        <fullName evidence="5">DHH family phosphoesterase</fullName>
    </submittedName>
</protein>
<feature type="domain" description="DDH" evidence="2">
    <location>
        <begin position="164"/>
        <end position="308"/>
    </location>
</feature>
<feature type="domain" description="DHHA1" evidence="4">
    <location>
        <begin position="367"/>
        <end position="456"/>
    </location>
</feature>
<evidence type="ECO:0000256" key="1">
    <source>
        <dbReference type="SAM" id="MobiDB-lite"/>
    </source>
</evidence>
<reference evidence="5 6" key="1">
    <citation type="journal article" date="2019" name="Int. J. Syst. Evol. Microbiol.">
        <title>The Global Catalogue of Microorganisms (GCM) 10K type strain sequencing project: providing services to taxonomists for standard genome sequencing and annotation.</title>
        <authorList>
            <consortium name="The Broad Institute Genomics Platform"/>
            <consortium name="The Broad Institute Genome Sequencing Center for Infectious Disease"/>
            <person name="Wu L."/>
            <person name="Ma J."/>
        </authorList>
    </citation>
    <scope>NUCLEOTIDE SEQUENCE [LARGE SCALE GENOMIC DNA]</scope>
    <source>
        <strain evidence="5 6">XZYJ18</strain>
    </source>
</reference>
<organism evidence="5 6">
    <name type="scientific">Halorussus aquaticus</name>
    <dbReference type="NCBI Taxonomy" id="2953748"/>
    <lineage>
        <taxon>Archaea</taxon>
        <taxon>Methanobacteriati</taxon>
        <taxon>Methanobacteriota</taxon>
        <taxon>Stenosarchaea group</taxon>
        <taxon>Halobacteria</taxon>
        <taxon>Halobacteriales</taxon>
        <taxon>Haladaptataceae</taxon>
        <taxon>Halorussus</taxon>
    </lineage>
</organism>
<dbReference type="InterPro" id="IPR038763">
    <property type="entry name" value="DHH_sf"/>
</dbReference>
<evidence type="ECO:0000259" key="2">
    <source>
        <dbReference type="Pfam" id="PF01368"/>
    </source>
</evidence>
<dbReference type="SUPFAM" id="SSF51735">
    <property type="entry name" value="NAD(P)-binding Rossmann-fold domains"/>
    <property type="match status" value="1"/>
</dbReference>
<name>A0ABD5PYC3_9EURY</name>
<dbReference type="AlphaFoldDB" id="A0ABD5PYC3"/>
<dbReference type="InterPro" id="IPR003148">
    <property type="entry name" value="RCK_N"/>
</dbReference>
<sequence>MVSRLVLGCGTVGQNIVEALVDGPGSLLVVDDAESLLVVDDAESRIEALREEGVSATLGDSTDHETVRTSADAPDMVVVADCDPETNRRATELAVELFPDAYVVSYLGRDYGIDQRERIVALADRVIDPNEAIVQQVLGVSLGEHADLTANLQRTLRSIDGTLAVFMHDNPDPDAIASAVALCRIAEEVGVDAVPCYFGDISHQENRAFVNLLELDLRNFDAGPELDLSEFGGIALVDHSRPGVNDQLPTDTVVDIVVDHHPPKEPVEARFVDLRSDVGATSTLLAEHIQRLGIDLSESVATGLLYGIRVDTKDFSREVSTVDFEAASFLLPHADVGTLERVESPSVSADTFETMARAIDNRRVEGTVLATCVGKLSDRDALAQAADQLLDMEGITTTLVYGFRDGTVFVSARARGTAIDLGETMRAAFGQIGSAGGHADMAGAQISLGLLGEVEQEEESSLTDVVSDVITDRFFETIQSSPQTDGEYARGGEASFDTTVVENED</sequence>
<keyword evidence="6" id="KW-1185">Reference proteome</keyword>
<feature type="compositionally biased region" description="Polar residues" evidence="1">
    <location>
        <begin position="496"/>
        <end position="505"/>
    </location>
</feature>
<dbReference type="GeneID" id="73045552"/>
<dbReference type="Gene3D" id="3.10.310.30">
    <property type="match status" value="1"/>
</dbReference>
<proteinExistence type="predicted"/>
<accession>A0ABD5PYC3</accession>
<dbReference type="PANTHER" id="PTHR47618:SF1">
    <property type="entry name" value="BIFUNCTIONAL OLIGORIBONUCLEASE AND PAP PHOSPHATASE NRNA"/>
    <property type="match status" value="1"/>
</dbReference>